<dbReference type="Proteomes" id="UP000564885">
    <property type="component" value="Unassembled WGS sequence"/>
</dbReference>
<evidence type="ECO:0000313" key="16">
    <source>
        <dbReference type="EMBL" id="NNM73570.1"/>
    </source>
</evidence>
<name>A0A849IC02_9HYPH</name>
<dbReference type="SMART" id="SM00829">
    <property type="entry name" value="PKS_ER"/>
    <property type="match status" value="1"/>
</dbReference>
<dbReference type="Gene3D" id="3.90.180.10">
    <property type="entry name" value="Medium-chain alcohol dehydrogenases, catalytic domain"/>
    <property type="match status" value="1"/>
</dbReference>
<dbReference type="SUPFAM" id="SSF51735">
    <property type="entry name" value="NAD(P)-binding Rossmann-fold domains"/>
    <property type="match status" value="1"/>
</dbReference>
<dbReference type="PROSITE" id="PS00059">
    <property type="entry name" value="ADH_ZINC"/>
    <property type="match status" value="1"/>
</dbReference>
<dbReference type="PANTHER" id="PTHR43880:SF12">
    <property type="entry name" value="ALCOHOL DEHYDROGENASE CLASS-3"/>
    <property type="match status" value="1"/>
</dbReference>
<protein>
    <recommendedName>
        <fullName evidence="3 14">S-(hydroxymethyl)glutathione dehydrogenase</fullName>
        <ecNumber evidence="14">1.1.1.284</ecNumber>
    </recommendedName>
</protein>
<dbReference type="NCBIfam" id="TIGR02818">
    <property type="entry name" value="adh_III_F_hyde"/>
    <property type="match status" value="1"/>
</dbReference>
<feature type="domain" description="Enoyl reductase (ER)" evidence="15">
    <location>
        <begin position="12"/>
        <end position="376"/>
    </location>
</feature>
<keyword evidence="7 14" id="KW-0520">NAD</keyword>
<keyword evidence="5 14" id="KW-0862">Zinc</keyword>
<comment type="function">
    <text evidence="8">Has high formaldehyde dehydrogenase activity in the presence of glutathione and catalyzes the oxidation of normal alcohols in a reaction that is not GSH-dependent. In addition, hemithiolacetals other than those formed from GSH, including omega-thiol fatty acids, also are substrates. Also acts as a S-nitroso-glutathione reductase by catalyzing the NADH-dependent reduction of S-nitrosoglutathione.</text>
</comment>
<dbReference type="InterPro" id="IPR013154">
    <property type="entry name" value="ADH-like_N"/>
</dbReference>
<dbReference type="AlphaFoldDB" id="A0A849IC02"/>
<evidence type="ECO:0000256" key="6">
    <source>
        <dbReference type="ARBA" id="ARBA00023002"/>
    </source>
</evidence>
<dbReference type="CDD" id="cd08300">
    <property type="entry name" value="alcohol_DH_class_III"/>
    <property type="match status" value="1"/>
</dbReference>
<evidence type="ECO:0000256" key="5">
    <source>
        <dbReference type="ARBA" id="ARBA00022833"/>
    </source>
</evidence>
<dbReference type="EMBL" id="JABEPP010000004">
    <property type="protein sequence ID" value="NNM73570.1"/>
    <property type="molecule type" value="Genomic_DNA"/>
</dbReference>
<dbReference type="FunFam" id="3.40.50.720:FF:000003">
    <property type="entry name" value="S-(hydroxymethyl)glutathione dehydrogenase"/>
    <property type="match status" value="1"/>
</dbReference>
<dbReference type="EC" id="1.1.1.284" evidence="14"/>
<comment type="cofactor">
    <cofactor evidence="1 14">
        <name>Zn(2+)</name>
        <dbReference type="ChEBI" id="CHEBI:29105"/>
    </cofactor>
</comment>
<dbReference type="PANTHER" id="PTHR43880">
    <property type="entry name" value="ALCOHOL DEHYDROGENASE"/>
    <property type="match status" value="1"/>
</dbReference>
<comment type="catalytic activity">
    <reaction evidence="12">
        <text>a secondary alcohol + NAD(+) = a ketone + NADH + H(+)</text>
        <dbReference type="Rhea" id="RHEA:10740"/>
        <dbReference type="ChEBI" id="CHEBI:15378"/>
        <dbReference type="ChEBI" id="CHEBI:17087"/>
        <dbReference type="ChEBI" id="CHEBI:35681"/>
        <dbReference type="ChEBI" id="CHEBI:57540"/>
        <dbReference type="ChEBI" id="CHEBI:57945"/>
        <dbReference type="EC" id="1.1.1.1"/>
    </reaction>
</comment>
<keyword evidence="4 14" id="KW-0479">Metal-binding</keyword>
<gene>
    <name evidence="16" type="ORF">HJG44_14375</name>
</gene>
<evidence type="ECO:0000256" key="10">
    <source>
        <dbReference type="ARBA" id="ARBA00048110"/>
    </source>
</evidence>
<dbReference type="Gene3D" id="3.40.50.720">
    <property type="entry name" value="NAD(P)-binding Rossmann-like Domain"/>
    <property type="match status" value="1"/>
</dbReference>
<dbReference type="GO" id="GO:0008270">
    <property type="term" value="F:zinc ion binding"/>
    <property type="evidence" value="ECO:0007669"/>
    <property type="project" value="InterPro"/>
</dbReference>
<evidence type="ECO:0000313" key="17">
    <source>
        <dbReference type="Proteomes" id="UP000564885"/>
    </source>
</evidence>
<comment type="catalytic activity">
    <reaction evidence="9">
        <text>S-(hydroxymethyl)glutathione + NADP(+) = S-formylglutathione + NADPH + H(+)</text>
        <dbReference type="Rhea" id="RHEA:19981"/>
        <dbReference type="ChEBI" id="CHEBI:15378"/>
        <dbReference type="ChEBI" id="CHEBI:57688"/>
        <dbReference type="ChEBI" id="CHEBI:57783"/>
        <dbReference type="ChEBI" id="CHEBI:58349"/>
        <dbReference type="ChEBI" id="CHEBI:58758"/>
        <dbReference type="EC" id="1.1.1.284"/>
    </reaction>
</comment>
<dbReference type="InterPro" id="IPR014183">
    <property type="entry name" value="ADH_3"/>
</dbReference>
<dbReference type="Pfam" id="PF00107">
    <property type="entry name" value="ADH_zinc_N"/>
    <property type="match status" value="1"/>
</dbReference>
<evidence type="ECO:0000256" key="13">
    <source>
        <dbReference type="ARBA" id="ARBA00049243"/>
    </source>
</evidence>
<organism evidence="16 17">
    <name type="scientific">Enterovirga aerilata</name>
    <dbReference type="NCBI Taxonomy" id="2730920"/>
    <lineage>
        <taxon>Bacteria</taxon>
        <taxon>Pseudomonadati</taxon>
        <taxon>Pseudomonadota</taxon>
        <taxon>Alphaproteobacteria</taxon>
        <taxon>Hyphomicrobiales</taxon>
        <taxon>Methylobacteriaceae</taxon>
        <taxon>Enterovirga</taxon>
    </lineage>
</organism>
<evidence type="ECO:0000256" key="12">
    <source>
        <dbReference type="ARBA" id="ARBA00049164"/>
    </source>
</evidence>
<dbReference type="Pfam" id="PF08240">
    <property type="entry name" value="ADH_N"/>
    <property type="match status" value="1"/>
</dbReference>
<comment type="similarity">
    <text evidence="2 14">Belongs to the zinc-containing alcohol dehydrogenase family. Class-III subfamily.</text>
</comment>
<dbReference type="InterPro" id="IPR002328">
    <property type="entry name" value="ADH_Zn_CS"/>
</dbReference>
<evidence type="ECO:0000259" key="15">
    <source>
        <dbReference type="SMART" id="SM00829"/>
    </source>
</evidence>
<proteinExistence type="inferred from homology"/>
<dbReference type="GO" id="GO:0046294">
    <property type="term" value="P:formaldehyde catabolic process"/>
    <property type="evidence" value="ECO:0007669"/>
    <property type="project" value="InterPro"/>
</dbReference>
<evidence type="ECO:0000256" key="8">
    <source>
        <dbReference type="ARBA" id="ARBA00045226"/>
    </source>
</evidence>
<dbReference type="GO" id="GO:0005829">
    <property type="term" value="C:cytosol"/>
    <property type="evidence" value="ECO:0007669"/>
    <property type="project" value="TreeGrafter"/>
</dbReference>
<evidence type="ECO:0000256" key="11">
    <source>
        <dbReference type="ARBA" id="ARBA00048942"/>
    </source>
</evidence>
<dbReference type="RefSeq" id="WP_171219077.1">
    <property type="nucleotide sequence ID" value="NZ_JABEPP010000004.1"/>
</dbReference>
<dbReference type="GO" id="GO:0051903">
    <property type="term" value="F:S-(hydroxymethyl)glutathione dehydrogenase [NAD(P)+] activity"/>
    <property type="evidence" value="ECO:0007669"/>
    <property type="project" value="UniProtKB-EC"/>
</dbReference>
<accession>A0A849IC02</accession>
<evidence type="ECO:0000256" key="3">
    <source>
        <dbReference type="ARBA" id="ARBA00021865"/>
    </source>
</evidence>
<evidence type="ECO:0000256" key="9">
    <source>
        <dbReference type="ARBA" id="ARBA00047793"/>
    </source>
</evidence>
<dbReference type="InterPro" id="IPR011032">
    <property type="entry name" value="GroES-like_sf"/>
</dbReference>
<comment type="catalytic activity">
    <reaction evidence="13">
        <text>a primary alcohol + NAD(+) = an aldehyde + NADH + H(+)</text>
        <dbReference type="Rhea" id="RHEA:10736"/>
        <dbReference type="ChEBI" id="CHEBI:15378"/>
        <dbReference type="ChEBI" id="CHEBI:15734"/>
        <dbReference type="ChEBI" id="CHEBI:17478"/>
        <dbReference type="ChEBI" id="CHEBI:57540"/>
        <dbReference type="ChEBI" id="CHEBI:57945"/>
        <dbReference type="EC" id="1.1.1.1"/>
    </reaction>
</comment>
<comment type="caution">
    <text evidence="16">The sequence shown here is derived from an EMBL/GenBank/DDBJ whole genome shotgun (WGS) entry which is preliminary data.</text>
</comment>
<dbReference type="InterPro" id="IPR013149">
    <property type="entry name" value="ADH-like_C"/>
</dbReference>
<keyword evidence="6 14" id="KW-0560">Oxidoreductase</keyword>
<dbReference type="InterPro" id="IPR036291">
    <property type="entry name" value="NAD(P)-bd_dom_sf"/>
</dbReference>
<evidence type="ECO:0000256" key="1">
    <source>
        <dbReference type="ARBA" id="ARBA00001947"/>
    </source>
</evidence>
<reference evidence="16 17" key="1">
    <citation type="submission" date="2020-04" db="EMBL/GenBank/DDBJ databases">
        <title>Enterovirga sp. isolate from soil.</title>
        <authorList>
            <person name="Chea S."/>
            <person name="Kim D.-U."/>
        </authorList>
    </citation>
    <scope>NUCLEOTIDE SEQUENCE [LARGE SCALE GENOMIC DNA]</scope>
    <source>
        <strain evidence="16 17">DB1703</strain>
    </source>
</reference>
<dbReference type="SUPFAM" id="SSF50129">
    <property type="entry name" value="GroES-like"/>
    <property type="match status" value="2"/>
</dbReference>
<evidence type="ECO:0000256" key="7">
    <source>
        <dbReference type="ARBA" id="ARBA00023027"/>
    </source>
</evidence>
<dbReference type="GO" id="GO:0004022">
    <property type="term" value="F:alcohol dehydrogenase (NAD+) activity"/>
    <property type="evidence" value="ECO:0007669"/>
    <property type="project" value="UniProtKB-EC"/>
</dbReference>
<dbReference type="FunFam" id="3.90.180.10:FF:000001">
    <property type="entry name" value="S-(hydroxymethyl)glutathione dehydrogenase"/>
    <property type="match status" value="1"/>
</dbReference>
<evidence type="ECO:0000256" key="2">
    <source>
        <dbReference type="ARBA" id="ARBA00010902"/>
    </source>
</evidence>
<evidence type="ECO:0000256" key="4">
    <source>
        <dbReference type="ARBA" id="ARBA00022723"/>
    </source>
</evidence>
<comment type="catalytic activity">
    <reaction evidence="11">
        <text>S-nitrosoglutathione + NADH + H(+) = S-(hydroxysulfenamide)glutathione + NAD(+)</text>
        <dbReference type="Rhea" id="RHEA:78371"/>
        <dbReference type="ChEBI" id="CHEBI:15378"/>
        <dbReference type="ChEBI" id="CHEBI:57540"/>
        <dbReference type="ChEBI" id="CHEBI:57945"/>
        <dbReference type="ChEBI" id="CHEBI:145544"/>
        <dbReference type="ChEBI" id="CHEBI:229723"/>
    </reaction>
    <physiologicalReaction direction="left-to-right" evidence="11">
        <dbReference type="Rhea" id="RHEA:78372"/>
    </physiologicalReaction>
</comment>
<sequence>MKTRAAVAWEAGQPLTIETIDLDGPKAGEVLVEVMATGICHTDAYTLSGLDSEGKFPAILGHEGAGIVRDVGAGVTSVKPGDHVIPLYTPECRQCKSCLSQRTNLCTAIRATQGQGVMPDGTSRFRCEAVGGTRNTDGVIFHYMGCSTFSNFTVLPEIAVAKVREDAPFDKICYIGCGVTTGIGAVINTAKVWPGANVAVFGLGGIGLNVIQGARMVGADKIVGIDLNNDKRAMAEKFGMTHFINPNEVGADKVVQAVIDLTGGGADFSFDATGNVNVMRQALECCHRGWGESIIIGVAEAGREIATRPFQLVTGRVWKGTAFGGARGRTDVPKIVDWYMDGKINIDDLITHTMPLDEINHGFDLMHEGKSIRSVVVY</sequence>
<evidence type="ECO:0000256" key="14">
    <source>
        <dbReference type="RuleBase" id="RU362016"/>
    </source>
</evidence>
<keyword evidence="17" id="KW-1185">Reference proteome</keyword>
<dbReference type="InterPro" id="IPR020843">
    <property type="entry name" value="ER"/>
</dbReference>
<comment type="catalytic activity">
    <reaction evidence="10 14">
        <text>S-(hydroxymethyl)glutathione + NAD(+) = S-formylglutathione + NADH + H(+)</text>
        <dbReference type="Rhea" id="RHEA:19985"/>
        <dbReference type="ChEBI" id="CHEBI:15378"/>
        <dbReference type="ChEBI" id="CHEBI:57540"/>
        <dbReference type="ChEBI" id="CHEBI:57688"/>
        <dbReference type="ChEBI" id="CHEBI:57945"/>
        <dbReference type="ChEBI" id="CHEBI:58758"/>
        <dbReference type="EC" id="1.1.1.284"/>
    </reaction>
</comment>